<dbReference type="HOGENOM" id="CLU_000022_11_1_10"/>
<dbReference type="SUPFAM" id="SSF56801">
    <property type="entry name" value="Acetyl-CoA synthetase-like"/>
    <property type="match status" value="3"/>
</dbReference>
<evidence type="ECO:0000259" key="5">
    <source>
        <dbReference type="PROSITE" id="PS50075"/>
    </source>
</evidence>
<dbReference type="Pfam" id="PF18563">
    <property type="entry name" value="TubC_N"/>
    <property type="match status" value="1"/>
</dbReference>
<dbReference type="PANTHER" id="PTHR45527">
    <property type="entry name" value="NONRIBOSOMAL PEPTIDE SYNTHETASE"/>
    <property type="match status" value="1"/>
</dbReference>
<proteinExistence type="predicted"/>
<feature type="domain" description="Carrier" evidence="5">
    <location>
        <begin position="1024"/>
        <end position="1099"/>
    </location>
</feature>
<dbReference type="InterPro" id="IPR020806">
    <property type="entry name" value="PKS_PP-bd"/>
</dbReference>
<dbReference type="FunFam" id="1.10.1200.10:FF:000005">
    <property type="entry name" value="Nonribosomal peptide synthetase 1"/>
    <property type="match status" value="2"/>
</dbReference>
<dbReference type="SUPFAM" id="SSF52777">
    <property type="entry name" value="CoA-dependent acyltransferases"/>
    <property type="match status" value="8"/>
</dbReference>
<dbReference type="InterPro" id="IPR009081">
    <property type="entry name" value="PP-bd_ACP"/>
</dbReference>
<dbReference type="EMBL" id="ABIB01000027">
    <property type="protein sequence ID" value="EDP94147.1"/>
    <property type="molecule type" value="Genomic_DNA"/>
</dbReference>
<dbReference type="Gene3D" id="3.30.300.30">
    <property type="match status" value="3"/>
</dbReference>
<dbReference type="eggNOG" id="COG1020">
    <property type="taxonomic scope" value="Bacteria"/>
</dbReference>
<dbReference type="FunFam" id="3.40.50.12780:FF:000012">
    <property type="entry name" value="Non-ribosomal peptide synthetase"/>
    <property type="match status" value="1"/>
</dbReference>
<feature type="coiled-coil region" evidence="4">
    <location>
        <begin position="7"/>
        <end position="61"/>
    </location>
</feature>
<dbReference type="PANTHER" id="PTHR45527:SF1">
    <property type="entry name" value="FATTY ACID SYNTHASE"/>
    <property type="match status" value="1"/>
</dbReference>
<keyword evidence="2" id="KW-0596">Phosphopantetheine</keyword>
<dbReference type="Pfam" id="PF00550">
    <property type="entry name" value="PP-binding"/>
    <property type="match status" value="3"/>
</dbReference>
<dbReference type="SMART" id="SM00823">
    <property type="entry name" value="PKS_PP"/>
    <property type="match status" value="1"/>
</dbReference>
<reference evidence="6 7" key="1">
    <citation type="journal article" date="2011" name="J. Bacteriol.">
        <title>Genome sequence of the algicidal bacterium Kordia algicida OT-1.</title>
        <authorList>
            <person name="Lee H.S."/>
            <person name="Kang S.G."/>
            <person name="Kwon K.K."/>
            <person name="Lee J.H."/>
            <person name="Kim S.J."/>
        </authorList>
    </citation>
    <scope>NUCLEOTIDE SEQUENCE [LARGE SCALE GENOMIC DNA]</scope>
    <source>
        <strain evidence="6 7">OT-1</strain>
    </source>
</reference>
<dbReference type="OrthoDB" id="5298966at2"/>
<dbReference type="Gene3D" id="1.10.1200.10">
    <property type="entry name" value="ACP-like"/>
    <property type="match status" value="3"/>
</dbReference>
<dbReference type="GO" id="GO:0044550">
    <property type="term" value="P:secondary metabolite biosynthetic process"/>
    <property type="evidence" value="ECO:0007669"/>
    <property type="project" value="TreeGrafter"/>
</dbReference>
<evidence type="ECO:0000313" key="7">
    <source>
        <dbReference type="Proteomes" id="UP000002945"/>
    </source>
</evidence>
<dbReference type="FunFam" id="3.40.50.980:FF:000002">
    <property type="entry name" value="Enterobactin synthetase component F"/>
    <property type="match status" value="1"/>
</dbReference>
<dbReference type="InterPro" id="IPR000873">
    <property type="entry name" value="AMP-dep_synth/lig_dom"/>
</dbReference>
<dbReference type="InterPro" id="IPR045851">
    <property type="entry name" value="AMP-bd_C_sf"/>
</dbReference>
<evidence type="ECO:0000256" key="3">
    <source>
        <dbReference type="ARBA" id="ARBA00022553"/>
    </source>
</evidence>
<dbReference type="InterPro" id="IPR025110">
    <property type="entry name" value="AMP-bd_C"/>
</dbReference>
<name>A9CU36_9FLAO</name>
<dbReference type="CDD" id="cd05930">
    <property type="entry name" value="A_NRPS"/>
    <property type="match status" value="3"/>
</dbReference>
<dbReference type="SUPFAM" id="SSF47336">
    <property type="entry name" value="ACP-like"/>
    <property type="match status" value="3"/>
</dbReference>
<dbReference type="GO" id="GO:0043041">
    <property type="term" value="P:amino acid activation for nonribosomal peptide biosynthetic process"/>
    <property type="evidence" value="ECO:0007669"/>
    <property type="project" value="TreeGrafter"/>
</dbReference>
<dbReference type="Gene3D" id="3.30.559.10">
    <property type="entry name" value="Chloramphenicol acetyltransferase-like domain"/>
    <property type="match status" value="4"/>
</dbReference>
<comment type="caution">
    <text evidence="6">The sequence shown here is derived from an EMBL/GenBank/DDBJ whole genome shotgun (WGS) entry which is preliminary data.</text>
</comment>
<evidence type="ECO:0000256" key="4">
    <source>
        <dbReference type="SAM" id="Coils"/>
    </source>
</evidence>
<dbReference type="NCBIfam" id="NF003417">
    <property type="entry name" value="PRK04813.1"/>
    <property type="match status" value="5"/>
</dbReference>
<dbReference type="InterPro" id="IPR042099">
    <property type="entry name" value="ANL_N_sf"/>
</dbReference>
<dbReference type="Gene3D" id="2.30.38.10">
    <property type="entry name" value="Luciferase, Domain 3"/>
    <property type="match status" value="1"/>
</dbReference>
<comment type="cofactor">
    <cofactor evidence="1">
        <name>pantetheine 4'-phosphate</name>
        <dbReference type="ChEBI" id="CHEBI:47942"/>
    </cofactor>
</comment>
<dbReference type="PROSITE" id="PS00455">
    <property type="entry name" value="AMP_BINDING"/>
    <property type="match status" value="3"/>
</dbReference>
<dbReference type="PROSITE" id="PS50075">
    <property type="entry name" value="CARRIER"/>
    <property type="match status" value="3"/>
</dbReference>
<feature type="domain" description="Carrier" evidence="5">
    <location>
        <begin position="3213"/>
        <end position="3290"/>
    </location>
</feature>
<feature type="domain" description="Carrier" evidence="5">
    <location>
        <begin position="2114"/>
        <end position="2191"/>
    </location>
</feature>
<dbReference type="Gene3D" id="3.40.50.980">
    <property type="match status" value="2"/>
</dbReference>
<evidence type="ECO:0000313" key="6">
    <source>
        <dbReference type="EMBL" id="EDP94147.1"/>
    </source>
</evidence>
<evidence type="ECO:0000256" key="2">
    <source>
        <dbReference type="ARBA" id="ARBA00022450"/>
    </source>
</evidence>
<evidence type="ECO:0000256" key="1">
    <source>
        <dbReference type="ARBA" id="ARBA00001957"/>
    </source>
</evidence>
<dbReference type="NCBIfam" id="TIGR01733">
    <property type="entry name" value="AA-adenyl-dom"/>
    <property type="match status" value="1"/>
</dbReference>
<dbReference type="GO" id="GO:0031177">
    <property type="term" value="F:phosphopantetheine binding"/>
    <property type="evidence" value="ECO:0007669"/>
    <property type="project" value="InterPro"/>
</dbReference>
<dbReference type="Gene3D" id="3.30.559.30">
    <property type="entry name" value="Nonribosomal peptide synthetase, condensation domain"/>
    <property type="match status" value="4"/>
</dbReference>
<dbReference type="CDD" id="cd19531">
    <property type="entry name" value="LCL_NRPS-like"/>
    <property type="match status" value="4"/>
</dbReference>
<dbReference type="Pfam" id="PF00501">
    <property type="entry name" value="AMP-binding"/>
    <property type="match status" value="3"/>
</dbReference>
<dbReference type="InterPro" id="IPR044894">
    <property type="entry name" value="TubC_N_sf"/>
</dbReference>
<gene>
    <name evidence="6" type="ORF">KAOT1_11392</name>
</gene>
<keyword evidence="3" id="KW-0597">Phosphoprotein</keyword>
<dbReference type="GO" id="GO:0003824">
    <property type="term" value="F:catalytic activity"/>
    <property type="evidence" value="ECO:0007669"/>
    <property type="project" value="InterPro"/>
</dbReference>
<dbReference type="RefSeq" id="WP_007094828.1">
    <property type="nucleotide sequence ID" value="NZ_CP142125.1"/>
</dbReference>
<dbReference type="InterPro" id="IPR020845">
    <property type="entry name" value="AMP-binding_CS"/>
</dbReference>
<dbReference type="Pfam" id="PF00668">
    <property type="entry name" value="Condensation"/>
    <property type="match status" value="4"/>
</dbReference>
<dbReference type="InterPro" id="IPR041464">
    <property type="entry name" value="TubC_N"/>
</dbReference>
<dbReference type="PROSITE" id="PS00012">
    <property type="entry name" value="PHOSPHOPANTETHEINE"/>
    <property type="match status" value="2"/>
</dbReference>
<dbReference type="STRING" id="391587.KAOT1_11392"/>
<dbReference type="Proteomes" id="UP000002945">
    <property type="component" value="Unassembled WGS sequence"/>
</dbReference>
<organism evidence="6 7">
    <name type="scientific">Kordia algicida OT-1</name>
    <dbReference type="NCBI Taxonomy" id="391587"/>
    <lineage>
        <taxon>Bacteria</taxon>
        <taxon>Pseudomonadati</taxon>
        <taxon>Bacteroidota</taxon>
        <taxon>Flavobacteriia</taxon>
        <taxon>Flavobacteriales</taxon>
        <taxon>Flavobacteriaceae</taxon>
        <taxon>Kordia</taxon>
    </lineage>
</organism>
<protein>
    <submittedName>
        <fullName evidence="6">Non-ribosomal peptide synthetase</fullName>
    </submittedName>
</protein>
<sequence length="3764" mass="423957">MNVYSFLEELKSKEVQLNLNNGKLEVQAPEGVLTADLVTQLKSYKNEIIELLQQIQGEENSFEIPVATKKEYYPLSFSQNRLWVLDQFEQVGTVFNMAMHYWLYGAIDATLFEKAFKILVERHEILRTRFVYKNGQPYQQILQNTNEGISFETLNYSDNENPNEFVQAKAQEIAATKFDLEKDPLLKVALIKVSDKSYFLSLCIHHIISDEWSMNILVRDVITIYSGLKNGEKIDLQPLRIQFKDYASWELENIQHENASKQYWLQKLEGTLPVLELASDYTRPVIQTYNGNEVAIEISKQNSQQFHEILEKNGATLFMGVMSLVYTLLYKYSGQDDIILGAPVSGRKHADLEAQIGFYVNTLALRQNIDGNADFLTLLQQVKTNILNGYQHQSYPFDLLVNELNIQRDPSRSPLFDVMVVVQDQEKNNVSEFEGITIEEAQLEKTQSKYDLTFWFKENTNGKLSIQIEYNTNIYSKQTIQRFCDHLGKLLENILVNSTIPLNELTLIDETSIRKLEKFNATDVAYNQNESILDLFKSQVENTPNAIAVTIDDKELTYKELDEISNQLSHLLNVESETLIPICVDRSLEMIIGILAILKVGGAYVPIDPELPQSRISYMIENTEAAFVLTETKYASRFKIPSVNIDDATIYKNQSKSRRSVEINESSLAYVIYTSGSTGRPKGVKIDHAGIYNRLLWMKDYLGISKEDNILQKTNFSFDVSVWELFLPIICGAKLVFAKPLGHKDTNYLKKIINEKHISLMHFVPTMLSAFLMELTNEEKLYGLRAVICSGEALPANTVKQFQDKLPSVRLHNLYGPTEASIDVTAIDVTNYKQGKISIGKPIANTKIHIVDRKGNIQPIGVKGELLIAGVQVAKGYVNNADLTAQKFIDNPFDVEDKYKVYKTGDYAKWLPDGNIEFLGRIDNQVKLRGYRIELGEIESLLQANSGVSQAKVIVKEDFLLAYVTGKEIINIDNLRTILQNKLPAYMIPAHIQQLSKFPLTHSGKLDKSSLPIPEGISTKKYIAPNTEIEKQIARIWSELLLASKVGTADDFFELGGNSIKAIQFITKLKNEASLHVSIEAVFKNPVLKNLASQITTETTEISIPKVETQEDYELSKAQRGTWIQVQRQPDSPMFNIFNIYQLKGKLDQSALQKAFRQVIAHHESLRTIFIKKGVEPRQKILAIEACDFSVTFKNASQSTTVLQEFTNHIFDLNKGPLFKVTVVQNGAGNQELYFSIHHIISDEWSIQILVRDLINYYNAIVQGEEISVTPLPIQYKDYAAWQTSMLNSAQFEVSRNYWKNHLYEAPRIELASDRPRPAVMSNKGLQYNFAFSQKASEGLKTICSSSGSTLFMGVSALVYALLYRYTGQSDITLGTPVAGRDHAGLENQIGLYINTLALRAQFSGEDNFKKLLTNVKDISISGFAHQSYPFDVLVEELESDLQKNRAPLFDVVVILQNVELQFMKSLKMEGIEIKGKDVDLKVSKSDLRFEFIERETHLECSIEYNTDLYDEERIIRMGNHIEKLLTEILATPEVSMKELTYLGEEESATTDWFAKEIPTITPQYIHKTFENIVESYPEKTALIEESGNTNYRDLNEFANQLGNLMTDIAISSEDGVGVLLPSGKELVGSLLACFKTGATYVPLSSSFSLSRMEQAVSETGMKVLITDDSSWEAFKSLKLAHSFTHVLVFKASGSSLLGDLGLGDLDLITLDQSSLEVYKTDVTGEYTLTNHTLESYNKDNLSIEYAVDNSSYIFYSSGTTGKSKAIVGNQESIAQYVNWHRNTFNFTTETRVSQIASVTFDASLKDILTSLTSGSCLCIPSEKTKQNMVLLGSWLAEEKVTVLQTVPSLFRLLTNNLKEQNIALTAIEEVVLAGEKLYGRDVALWRSIEGHSARMSNLYGLTETTVLKSCYHIPETELDAGSVLPVGKSIDNSMIAVINDSGLSLWGEIGEVYIKSPYTTKGYLDAELTKNLFVQNPLVTDREDLVCKTGDIGRYDAEGNLEILGRIDDQIKLHGVRVELDGIRSALLNLENIGQVELIVHNDNTVDSLLCYYSGTEYDKSELRETLGKTLDRNSIPDYFMYLEEFPLTLNGKVDKRALPKPSELLKRSNYEAPKNNIEISLSTIWSALLNVPQTIIDRNDSFFDLGGSSLKAMQLITHVYKKHDVQLSIGEIFKYPELNVQATLIANSKGDTTYNSIPTIAEQDDYALSHAQRRTWLIEQQIEGVSPFNGADTYQLEGNLDIKALTESFTKLIERHESLRTIFILKDGEPRQKILSKDEVEVNIEIIDISASPSSKSSLVQELRQPRFDLSQWPLFRIKLLSYGANKYELVFIDHHIISDEWSMQILVRDLVTYYNGLVRNESISLAPLPIQYKDYAAWQASQIGSEQFEASRNYWKSHLADAPKIELASDRPRPAVMSHKGAQHHFTFSKEASAGLKELCAASGSTLFMGLNSLVYALLYRYTGQSDITLGTPVAGRDHADLENQIGLYLNTLALRAQFSGDDNFNDLVSHVKDVSLAGFNHQSYPFDIIIEDLNIDLQKKRSALFDVVVILQNVDLQLMDALSMEGLQVDASHEELKISKGDLRFQFVDRDGKIEGSIEYSTDLYDEERIIRMGNHIEKLLTEILATPEVSMKELTYLGEEESATTDWFAKEIPTITPQYIQKTFENIVESYPEKTALIEESGNTNYRDLNEFANQLGNLMTDIAISSEDGVGVLLPSGKELVGSLLACFKTGATYVPLSNSFSLSRMKQAVSETGMKVLITDDTSWEAFKSLKLAHSFTHVLVFKASGSSLLGDLGLGDLDLITLDQTSLEVYKTDATGKYTLTNHTLESYSKENLSIEYAVDNSSYIFYSSGTTGKSKAIVGNQESIAQYVNWHRNTFNFTTETRVSQIASVTFDASLKDILTSLTSGSCLCIPSEKTKQNMVLLGSWLAEEKVTVLQTVPSLFRLLTNNLKEQNIALTAIEEVVLAGEKLYGRDVALWRSIEGHSARMSNLYGLTETTVLKSCYHIPETELDAGSVLPVGKSIDNSMIAVINDSGLSLWGEIGEVYIKSPYTTKGYLDAELTKNLFVQNSLVTDREDLVCKTGDIGRYDAEGNLEILGRIDDQIKLHGVRVELDGIRSALLNLENIGQVELIVHNDNTVDSLLCYYSGTEYDKSELRETLGKTLDRNSIPDYFMYLEEFPLTLNGKVDKRALPKPSELLKGSNYEAPKGAVEESLSAIWAALLSIPQTSIGRNDSFFDLGGSSLKAIQLISRVYKQHEVQLSIGEIFNHATLQTQAALLTTDSKNDAYSAIEKVAEQDDYALSHAQRRTWLIEQQIEGVSPFNGVEVYRLVGNLEVAFLKKSFEKLIERHESLRTIFILNDGEPRQKILQSNEIVVDIETIDISKTPERRNALVEELRQSRFDLSQWPLFRIKLLTYEANVYDLVFVDHHIISDEWSMQILVRDLVSYYNGFIEGKEASLAPLPIQYKDYAAWQASQMGSEQFEASGNYWKSHLADAPRIELASDRPRPKIMSHEGSQYHFSFSEEISKGLKELCTEVGCTLFMGLNSLVYTLLYRYTGQSDITLGTPVAGRDHTDLENQIGLYLNTLALRAQFSGEDNFKEVLAHVKQVSIEGFNHQTYPFDLLVEELGANTAKNRSPLFDVVVILQNIDLQLMESLKMKGLEVSSDNEELKISKGDLRFQFVDRESHIEGNIEYSTALYNNDRIKRMVADIKNLLTDILEKPTVKIRKLDFLSEIQTKKIAAKRASFADDLSEDY</sequence>
<dbReference type="InterPro" id="IPR001242">
    <property type="entry name" value="Condensation_dom"/>
</dbReference>
<dbReference type="GO" id="GO:0005737">
    <property type="term" value="C:cytoplasm"/>
    <property type="evidence" value="ECO:0007669"/>
    <property type="project" value="TreeGrafter"/>
</dbReference>
<keyword evidence="7" id="KW-1185">Reference proteome</keyword>
<keyword evidence="4" id="KW-0175">Coiled coil</keyword>
<dbReference type="Gene3D" id="1.10.10.1830">
    <property type="entry name" value="Non-ribosomal peptide synthase, adenylation domain"/>
    <property type="match status" value="1"/>
</dbReference>
<dbReference type="InterPro" id="IPR023213">
    <property type="entry name" value="CAT-like_dom_sf"/>
</dbReference>
<dbReference type="InterPro" id="IPR036736">
    <property type="entry name" value="ACP-like_sf"/>
</dbReference>
<dbReference type="Gene3D" id="3.40.50.12780">
    <property type="entry name" value="N-terminal domain of ligase-like"/>
    <property type="match status" value="2"/>
</dbReference>
<dbReference type="InterPro" id="IPR006162">
    <property type="entry name" value="Ppantetheine_attach_site"/>
</dbReference>
<dbReference type="InterPro" id="IPR010071">
    <property type="entry name" value="AA_adenyl_dom"/>
</dbReference>
<dbReference type="Pfam" id="PF13193">
    <property type="entry name" value="AMP-binding_C"/>
    <property type="match status" value="1"/>
</dbReference>
<accession>A9CU36</accession>
<dbReference type="FunFam" id="3.40.50.980:FF:000001">
    <property type="entry name" value="Non-ribosomal peptide synthetase"/>
    <property type="match status" value="1"/>
</dbReference>